<gene>
    <name evidence="2" type="ORF">Q9R08_00610</name>
</gene>
<protein>
    <recommendedName>
        <fullName evidence="4">DUF222 domain-containing protein</fullName>
    </recommendedName>
</protein>
<dbReference type="RefSeq" id="WP_308865862.1">
    <property type="nucleotide sequence ID" value="NZ_JAVFWO010000001.1"/>
</dbReference>
<feature type="region of interest" description="Disordered" evidence="1">
    <location>
        <begin position="1"/>
        <end position="20"/>
    </location>
</feature>
<dbReference type="EMBL" id="JAVFWO010000001">
    <property type="protein sequence ID" value="MDQ7876466.1"/>
    <property type="molecule type" value="Genomic_DNA"/>
</dbReference>
<comment type="caution">
    <text evidence="2">The sequence shown here is derived from an EMBL/GenBank/DDBJ whole genome shotgun (WGS) entry which is preliminary data.</text>
</comment>
<feature type="region of interest" description="Disordered" evidence="1">
    <location>
        <begin position="171"/>
        <end position="198"/>
    </location>
</feature>
<sequence>MDLARYLPLSQRGRDDESGVTGDRRVELAALVRGAQRLATIADASQRDDLARAFAGDAGLLALASRPDFSASDLDGLAAQIEAGPRRKIPDLQRTVRALLQLADAVGGDARVAPLTLGAVALQASITAPFDRRAAISGHTVVAVDADWSIGRGPELRGSAEGIVRFLLGLSDIPPRAPGRDEPSDATPRPADDPRDLG</sequence>
<evidence type="ECO:0000313" key="2">
    <source>
        <dbReference type="EMBL" id="MDQ7876466.1"/>
    </source>
</evidence>
<evidence type="ECO:0008006" key="4">
    <source>
        <dbReference type="Google" id="ProtNLM"/>
    </source>
</evidence>
<evidence type="ECO:0000256" key="1">
    <source>
        <dbReference type="SAM" id="MobiDB-lite"/>
    </source>
</evidence>
<accession>A0ABU0YYX2</accession>
<organism evidence="2 3">
    <name type="scientific">Microbacterium psychrotolerans</name>
    <dbReference type="NCBI Taxonomy" id="3068321"/>
    <lineage>
        <taxon>Bacteria</taxon>
        <taxon>Bacillati</taxon>
        <taxon>Actinomycetota</taxon>
        <taxon>Actinomycetes</taxon>
        <taxon>Micrococcales</taxon>
        <taxon>Microbacteriaceae</taxon>
        <taxon>Microbacterium</taxon>
    </lineage>
</organism>
<reference evidence="2 3" key="1">
    <citation type="submission" date="2023-08" db="EMBL/GenBank/DDBJ databases">
        <title>Microbacterium psychrotolerans sp. nov., a psychrotolerant bacterium isolated from soil in Heilongjiang Province, China.</title>
        <authorList>
            <person name="An P."/>
            <person name="Zhao D."/>
            <person name="Xiang H."/>
        </authorList>
    </citation>
    <scope>NUCLEOTIDE SEQUENCE [LARGE SCALE GENOMIC DNA]</scope>
    <source>
        <strain evidence="2 3">QXD-8</strain>
    </source>
</reference>
<proteinExistence type="predicted"/>
<dbReference type="Proteomes" id="UP001235133">
    <property type="component" value="Unassembled WGS sequence"/>
</dbReference>
<name>A0ABU0YYX2_9MICO</name>
<evidence type="ECO:0000313" key="3">
    <source>
        <dbReference type="Proteomes" id="UP001235133"/>
    </source>
</evidence>
<keyword evidence="3" id="KW-1185">Reference proteome</keyword>